<dbReference type="PIRSF" id="PIRSF002134">
    <property type="entry name" value="Ribosomal_S13"/>
    <property type="match status" value="1"/>
</dbReference>
<dbReference type="EMBL" id="MHSU01000042">
    <property type="protein sequence ID" value="OHA48742.1"/>
    <property type="molecule type" value="Genomic_DNA"/>
</dbReference>
<keyword evidence="2 7" id="KW-0699">rRNA-binding</keyword>
<proteinExistence type="inferred from homology"/>
<dbReference type="FunFam" id="1.10.8.50:FF:000001">
    <property type="entry name" value="30S ribosomal protein S13"/>
    <property type="match status" value="1"/>
</dbReference>
<comment type="function">
    <text evidence="7">Located at the top of the head of the 30S subunit, it contacts several helices of the 16S rRNA. In the 70S ribosome it contacts the 23S rRNA (bridge B1a) and protein L5 of the 50S subunit (bridge B1b), connecting the 2 subunits; these bridges are implicated in subunit movement. Contacts the tRNAs in the A and P-sites.</text>
</comment>
<comment type="subunit">
    <text evidence="7">Part of the 30S ribosomal subunit. Forms a loose heterodimer with protein S19. Forms two bridges to the 50S subunit in the 70S ribosome.</text>
</comment>
<dbReference type="Pfam" id="PF00416">
    <property type="entry name" value="Ribosomal_S13"/>
    <property type="match status" value="1"/>
</dbReference>
<dbReference type="GO" id="GO:0000049">
    <property type="term" value="F:tRNA binding"/>
    <property type="evidence" value="ECO:0007669"/>
    <property type="project" value="UniProtKB-UniRule"/>
</dbReference>
<dbReference type="InterPro" id="IPR010979">
    <property type="entry name" value="Ribosomal_uS13-like_H2TH"/>
</dbReference>
<dbReference type="InterPro" id="IPR001892">
    <property type="entry name" value="Ribosomal_uS13"/>
</dbReference>
<dbReference type="SUPFAM" id="SSF46946">
    <property type="entry name" value="S13-like H2TH domain"/>
    <property type="match status" value="1"/>
</dbReference>
<comment type="similarity">
    <text evidence="1 7 8">Belongs to the universal ribosomal protein uS13 family.</text>
</comment>
<sequence length="126" mass="14261">MRIAGTNIPDNKRLEIALGYLYGIGDSLARDILTKAKISFDKKAKDLSESEQNAIRDLVGKHKIEGDLRREIAANIKRLKEIKTYRGTRHSKRLPSRGQRTKTNSRTLRGNVRITMGSGRKKAEKT</sequence>
<evidence type="ECO:0000313" key="10">
    <source>
        <dbReference type="EMBL" id="OHA48742.1"/>
    </source>
</evidence>
<dbReference type="InterPro" id="IPR027437">
    <property type="entry name" value="Rbsml_uS13_C"/>
</dbReference>
<evidence type="ECO:0000256" key="2">
    <source>
        <dbReference type="ARBA" id="ARBA00022730"/>
    </source>
</evidence>
<evidence type="ECO:0000256" key="9">
    <source>
        <dbReference type="SAM" id="MobiDB-lite"/>
    </source>
</evidence>
<keyword evidence="5 7" id="KW-0687">Ribonucleoprotein</keyword>
<keyword evidence="4 7" id="KW-0689">Ribosomal protein</keyword>
<reference evidence="10 11" key="1">
    <citation type="journal article" date="2016" name="Nat. Commun.">
        <title>Thousands of microbial genomes shed light on interconnected biogeochemical processes in an aquifer system.</title>
        <authorList>
            <person name="Anantharaman K."/>
            <person name="Brown C.T."/>
            <person name="Hug L.A."/>
            <person name="Sharon I."/>
            <person name="Castelle C.J."/>
            <person name="Probst A.J."/>
            <person name="Thomas B.C."/>
            <person name="Singh A."/>
            <person name="Wilkins M.J."/>
            <person name="Karaoz U."/>
            <person name="Brodie E.L."/>
            <person name="Williams K.H."/>
            <person name="Hubbard S.S."/>
            <person name="Banfield J.F."/>
        </authorList>
    </citation>
    <scope>NUCLEOTIDE SEQUENCE [LARGE SCALE GENOMIC DNA]</scope>
</reference>
<evidence type="ECO:0000256" key="3">
    <source>
        <dbReference type="ARBA" id="ARBA00022884"/>
    </source>
</evidence>
<evidence type="ECO:0000256" key="1">
    <source>
        <dbReference type="ARBA" id="ARBA00008080"/>
    </source>
</evidence>
<dbReference type="HAMAP" id="MF_01315">
    <property type="entry name" value="Ribosomal_uS13"/>
    <property type="match status" value="1"/>
</dbReference>
<dbReference type="AlphaFoldDB" id="A0A1G2PMA3"/>
<feature type="region of interest" description="Disordered" evidence="9">
    <location>
        <begin position="85"/>
        <end position="110"/>
    </location>
</feature>
<evidence type="ECO:0000256" key="5">
    <source>
        <dbReference type="ARBA" id="ARBA00023274"/>
    </source>
</evidence>
<evidence type="ECO:0000256" key="6">
    <source>
        <dbReference type="ARBA" id="ARBA00035166"/>
    </source>
</evidence>
<dbReference type="Proteomes" id="UP000178646">
    <property type="component" value="Unassembled WGS sequence"/>
</dbReference>
<dbReference type="NCBIfam" id="TIGR03631">
    <property type="entry name" value="uS13_bact"/>
    <property type="match status" value="1"/>
</dbReference>
<gene>
    <name evidence="7" type="primary">rpsM</name>
    <name evidence="10" type="ORF">A2W59_00225</name>
</gene>
<protein>
    <recommendedName>
        <fullName evidence="6 7">Small ribosomal subunit protein uS13</fullName>
    </recommendedName>
</protein>
<dbReference type="GO" id="GO:0019843">
    <property type="term" value="F:rRNA binding"/>
    <property type="evidence" value="ECO:0007669"/>
    <property type="project" value="UniProtKB-UniRule"/>
</dbReference>
<dbReference type="GO" id="GO:0006412">
    <property type="term" value="P:translation"/>
    <property type="evidence" value="ECO:0007669"/>
    <property type="project" value="UniProtKB-UniRule"/>
</dbReference>
<dbReference type="PROSITE" id="PS50159">
    <property type="entry name" value="RIBOSOMAL_S13_2"/>
    <property type="match status" value="1"/>
</dbReference>
<keyword evidence="7" id="KW-0820">tRNA-binding</keyword>
<dbReference type="GO" id="GO:0005829">
    <property type="term" value="C:cytosol"/>
    <property type="evidence" value="ECO:0007669"/>
    <property type="project" value="TreeGrafter"/>
</dbReference>
<keyword evidence="3 7" id="KW-0694">RNA-binding</keyword>
<feature type="compositionally biased region" description="Basic residues" evidence="9">
    <location>
        <begin position="86"/>
        <end position="95"/>
    </location>
</feature>
<dbReference type="PANTHER" id="PTHR10871">
    <property type="entry name" value="30S RIBOSOMAL PROTEIN S13/40S RIBOSOMAL PROTEIN S18"/>
    <property type="match status" value="1"/>
</dbReference>
<dbReference type="Gene3D" id="4.10.910.10">
    <property type="entry name" value="30s ribosomal protein s13, domain 2"/>
    <property type="match status" value="1"/>
</dbReference>
<evidence type="ECO:0000313" key="11">
    <source>
        <dbReference type="Proteomes" id="UP000178646"/>
    </source>
</evidence>
<organism evidence="10 11">
    <name type="scientific">Candidatus Terrybacteria bacterium RIFCSPHIGHO2_02_41_19</name>
    <dbReference type="NCBI Taxonomy" id="1802364"/>
    <lineage>
        <taxon>Bacteria</taxon>
        <taxon>Candidatus Terryibacteriota</taxon>
    </lineage>
</organism>
<dbReference type="Gene3D" id="1.10.8.50">
    <property type="match status" value="1"/>
</dbReference>
<dbReference type="GO" id="GO:0015935">
    <property type="term" value="C:small ribosomal subunit"/>
    <property type="evidence" value="ECO:0007669"/>
    <property type="project" value="TreeGrafter"/>
</dbReference>
<evidence type="ECO:0000256" key="8">
    <source>
        <dbReference type="RuleBase" id="RU003830"/>
    </source>
</evidence>
<evidence type="ECO:0000256" key="7">
    <source>
        <dbReference type="HAMAP-Rule" id="MF_01315"/>
    </source>
</evidence>
<comment type="caution">
    <text evidence="10">The sequence shown here is derived from an EMBL/GenBank/DDBJ whole genome shotgun (WGS) entry which is preliminary data.</text>
</comment>
<evidence type="ECO:0000256" key="4">
    <source>
        <dbReference type="ARBA" id="ARBA00022980"/>
    </source>
</evidence>
<dbReference type="PANTHER" id="PTHR10871:SF1">
    <property type="entry name" value="SMALL RIBOSOMAL SUBUNIT PROTEIN US13M"/>
    <property type="match status" value="1"/>
</dbReference>
<accession>A0A1G2PMA3</accession>
<name>A0A1G2PMA3_9BACT</name>
<dbReference type="InterPro" id="IPR019980">
    <property type="entry name" value="Ribosomal_uS13_bac-type"/>
</dbReference>
<dbReference type="GO" id="GO:0003735">
    <property type="term" value="F:structural constituent of ribosome"/>
    <property type="evidence" value="ECO:0007669"/>
    <property type="project" value="InterPro"/>
</dbReference>